<keyword evidence="9" id="KW-0464">Manganese</keyword>
<dbReference type="PANTHER" id="PTHR21621">
    <property type="entry name" value="RIBOSOMAL PROTEIN S6 MODIFICATION PROTEIN"/>
    <property type="match status" value="1"/>
</dbReference>
<protein>
    <submittedName>
        <fullName evidence="12">Tetrahydromethanopterin:alpha-L-glutamate ligase</fullName>
        <ecNumber evidence="12">6.3.2.33</ecNumber>
    </submittedName>
</protein>
<proteinExistence type="predicted"/>
<evidence type="ECO:0000256" key="10">
    <source>
        <dbReference type="PROSITE-ProRule" id="PRU00409"/>
    </source>
</evidence>
<dbReference type="GO" id="GO:0046872">
    <property type="term" value="F:metal ion binding"/>
    <property type="evidence" value="ECO:0007669"/>
    <property type="project" value="UniProtKB-KW"/>
</dbReference>
<accession>A0A7G9Z616</accession>
<feature type="domain" description="ATP-grasp" evidence="11">
    <location>
        <begin position="124"/>
        <end position="305"/>
    </location>
</feature>
<dbReference type="InterPro" id="IPR041107">
    <property type="entry name" value="Rimk_N"/>
</dbReference>
<dbReference type="InterPro" id="IPR013815">
    <property type="entry name" value="ATP_grasp_subdomain_1"/>
</dbReference>
<dbReference type="PROSITE" id="PS50975">
    <property type="entry name" value="ATP_GRASP"/>
    <property type="match status" value="1"/>
</dbReference>
<dbReference type="SUPFAM" id="SSF56059">
    <property type="entry name" value="Glutathione synthetase ATP-binding domain-like"/>
    <property type="match status" value="1"/>
</dbReference>
<evidence type="ECO:0000256" key="5">
    <source>
        <dbReference type="ARBA" id="ARBA00022741"/>
    </source>
</evidence>
<dbReference type="PANTHER" id="PTHR21621:SF0">
    <property type="entry name" value="BETA-CITRYLGLUTAMATE SYNTHASE B-RELATED"/>
    <property type="match status" value="1"/>
</dbReference>
<evidence type="ECO:0000256" key="2">
    <source>
        <dbReference type="ARBA" id="ARBA00001946"/>
    </source>
</evidence>
<dbReference type="AlphaFoldDB" id="A0A7G9Z616"/>
<dbReference type="NCBIfam" id="TIGR00768">
    <property type="entry name" value="rimK_fam"/>
    <property type="match status" value="1"/>
</dbReference>
<organism evidence="12">
    <name type="scientific">Candidatus Methanophaga sp. ANME-1 ERB7</name>
    <dbReference type="NCBI Taxonomy" id="2759913"/>
    <lineage>
        <taxon>Archaea</taxon>
        <taxon>Methanobacteriati</taxon>
        <taxon>Methanobacteriota</taxon>
        <taxon>Stenosarchaea group</taxon>
        <taxon>Methanomicrobia</taxon>
        <taxon>Candidatus Methanophagales</taxon>
        <taxon>Candidatus Methanophagaceae</taxon>
        <taxon>Candidatus Methanophaga</taxon>
    </lineage>
</organism>
<keyword evidence="5 10" id="KW-0547">Nucleotide-binding</keyword>
<evidence type="ECO:0000313" key="12">
    <source>
        <dbReference type="EMBL" id="QNO55700.1"/>
    </source>
</evidence>
<evidence type="ECO:0000256" key="9">
    <source>
        <dbReference type="ARBA" id="ARBA00023211"/>
    </source>
</evidence>
<dbReference type="InterPro" id="IPR013651">
    <property type="entry name" value="ATP-grasp_RimK-type"/>
</dbReference>
<dbReference type="Gene3D" id="3.40.50.20">
    <property type="match status" value="1"/>
</dbReference>
<evidence type="ECO:0000256" key="1">
    <source>
        <dbReference type="ARBA" id="ARBA00001936"/>
    </source>
</evidence>
<dbReference type="Pfam" id="PF08443">
    <property type="entry name" value="RimK"/>
    <property type="match status" value="1"/>
</dbReference>
<keyword evidence="7" id="KW-0460">Magnesium</keyword>
<evidence type="ECO:0000256" key="7">
    <source>
        <dbReference type="ARBA" id="ARBA00022842"/>
    </source>
</evidence>
<keyword evidence="4" id="KW-0479">Metal-binding</keyword>
<keyword evidence="8" id="KW-0648">Protein biosynthesis</keyword>
<dbReference type="InterPro" id="IPR004666">
    <property type="entry name" value="Rp_bS6_RimK/Lys_biosynth_LsyX"/>
</dbReference>
<sequence>MHNRKQNTKGADASAKIGIVLTDPDDWTANALLTNIRKNGANVIPINLSALSASVSASDFAIFDTDLNDLLALDAIVVRDVGISFALERISFKFDLLRQFETASIPVMNSPTAIQNAANKFFSFYLFKQAQLPIPHTVITSDLDVALKTTKELGNVVAKPIFGSQGKGIYKLEASQPDLKQKLATLLKERGVLYLQQFVPNPGRDIRVFVVGEEALGAIYRISQTGSFISNLSQGGTPLMCDLTEEMRALAVNAAKAVGADFAGVDLIEGDEGLFVLEVNATPSGKGIKVACGIDVTERIIERMFERGL</sequence>
<dbReference type="GO" id="GO:0016879">
    <property type="term" value="F:ligase activity, forming carbon-nitrogen bonds"/>
    <property type="evidence" value="ECO:0007669"/>
    <property type="project" value="TreeGrafter"/>
</dbReference>
<comment type="cofactor">
    <cofactor evidence="2">
        <name>Mg(2+)</name>
        <dbReference type="ChEBI" id="CHEBI:18420"/>
    </cofactor>
</comment>
<dbReference type="EMBL" id="MT631625">
    <property type="protein sequence ID" value="QNO55700.1"/>
    <property type="molecule type" value="Genomic_DNA"/>
</dbReference>
<dbReference type="Pfam" id="PF18030">
    <property type="entry name" value="Rimk_N"/>
    <property type="match status" value="1"/>
</dbReference>
<keyword evidence="6 10" id="KW-0067">ATP-binding</keyword>
<dbReference type="InterPro" id="IPR011761">
    <property type="entry name" value="ATP-grasp"/>
</dbReference>
<evidence type="ECO:0000259" key="11">
    <source>
        <dbReference type="PROSITE" id="PS50975"/>
    </source>
</evidence>
<evidence type="ECO:0000256" key="8">
    <source>
        <dbReference type="ARBA" id="ARBA00022917"/>
    </source>
</evidence>
<dbReference type="GO" id="GO:0005524">
    <property type="term" value="F:ATP binding"/>
    <property type="evidence" value="ECO:0007669"/>
    <property type="project" value="UniProtKB-UniRule"/>
</dbReference>
<dbReference type="Gene3D" id="3.30.1490.20">
    <property type="entry name" value="ATP-grasp fold, A domain"/>
    <property type="match status" value="1"/>
</dbReference>
<dbReference type="GO" id="GO:0005737">
    <property type="term" value="C:cytoplasm"/>
    <property type="evidence" value="ECO:0007669"/>
    <property type="project" value="TreeGrafter"/>
</dbReference>
<dbReference type="Gene3D" id="3.30.470.20">
    <property type="entry name" value="ATP-grasp fold, B domain"/>
    <property type="match status" value="1"/>
</dbReference>
<reference evidence="12" key="1">
    <citation type="submission" date="2020-06" db="EMBL/GenBank/DDBJ databases">
        <title>Unique genomic features of the anaerobic methanotrophic archaea.</title>
        <authorList>
            <person name="Chadwick G.L."/>
            <person name="Skennerton C.T."/>
            <person name="Laso-Perez R."/>
            <person name="Leu A.O."/>
            <person name="Speth D.R."/>
            <person name="Yu H."/>
            <person name="Morgan-Lang C."/>
            <person name="Hatzenpichler R."/>
            <person name="Goudeau D."/>
            <person name="Malmstrom R."/>
            <person name="Brazelton W.J."/>
            <person name="Woyke T."/>
            <person name="Hallam S.J."/>
            <person name="Tyson G.W."/>
            <person name="Wegener G."/>
            <person name="Boetius A."/>
            <person name="Orphan V."/>
        </authorList>
    </citation>
    <scope>NUCLEOTIDE SEQUENCE</scope>
</reference>
<keyword evidence="3 12" id="KW-0436">Ligase</keyword>
<comment type="cofactor">
    <cofactor evidence="1">
        <name>Mn(2+)</name>
        <dbReference type="ChEBI" id="CHEBI:29035"/>
    </cofactor>
</comment>
<name>A0A7G9Z616_9EURY</name>
<gene>
    <name evidence="12" type="primary">mptN</name>
    <name evidence="12" type="ORF">EEOEGNLI_00037</name>
</gene>
<evidence type="ECO:0000256" key="6">
    <source>
        <dbReference type="ARBA" id="ARBA00022840"/>
    </source>
</evidence>
<evidence type="ECO:0000256" key="4">
    <source>
        <dbReference type="ARBA" id="ARBA00022723"/>
    </source>
</evidence>
<evidence type="ECO:0000256" key="3">
    <source>
        <dbReference type="ARBA" id="ARBA00022598"/>
    </source>
</evidence>
<dbReference type="EC" id="6.3.2.33" evidence="12"/>
<dbReference type="GO" id="GO:0006412">
    <property type="term" value="P:translation"/>
    <property type="evidence" value="ECO:0007669"/>
    <property type="project" value="UniProtKB-KW"/>
</dbReference>